<feature type="transmembrane region" description="Helical" evidence="2">
    <location>
        <begin position="55"/>
        <end position="79"/>
    </location>
</feature>
<feature type="transmembrane region" description="Helical" evidence="2">
    <location>
        <begin position="191"/>
        <end position="213"/>
    </location>
</feature>
<feature type="transmembrane region" description="Helical" evidence="2">
    <location>
        <begin position="24"/>
        <end position="43"/>
    </location>
</feature>
<sequence>MGVLTSISRGLEAVSTPLGVLPDMVYAAAAASFLLLLIVYVFVTPSWREKKRKRGRAICVWLMFAIYVLLILAVTILGKRSGDSAVDMGIFTGSWMMETLIKVAAGTIAFILPGALTMVLMKGKYQAAKSMGASFALALCVEILQLVLKTGVFDLGNLLFHTIGAGIGIVFVIVWKYAFSRKSAFSYAMRLMLSILIVLMLLETAAFGAYHVLRTTGQEHMDENISVAENQMISKNTDGSDAKVSSDPDVIWYNGKAYRYNHDLVTMLVMGIDQESDTIEEKDDVSGESGQADTIFLMVMDKSKDEIKMISISRDTMTQIKTFDYKGNYLGKSKNHLGLAYSFGDGKVTSCQYMVDAVSNLFYGMPINGYVALNMNAVAMINDAVGGVTVTVPEDMTQVDPSFAEGAAVTLTGDQALKFTRYRDTEKDFSNNSRMERQKQYLVNFMGQAVKAMKADMGLPVSLYQSLTDDMVTNLSLDRSVYLATEAMDMHFTADGIVSLKAKSKKGSVYDEVYVDDDALYDLIIQTFYTEEQSEGESK</sequence>
<dbReference type="Pfam" id="PF03816">
    <property type="entry name" value="LytR_cpsA_psr"/>
    <property type="match status" value="1"/>
</dbReference>
<name>A0ABS8EZJ3_9FIRM</name>
<dbReference type="InterPro" id="IPR006976">
    <property type="entry name" value="VanZ-like"/>
</dbReference>
<accession>A0ABS8EZJ3</accession>
<feature type="transmembrane region" description="Helical" evidence="2">
    <location>
        <begin position="99"/>
        <end position="121"/>
    </location>
</feature>
<dbReference type="InterPro" id="IPR004474">
    <property type="entry name" value="LytR_CpsA_psr"/>
</dbReference>
<reference evidence="5 6" key="1">
    <citation type="submission" date="2021-10" db="EMBL/GenBank/DDBJ databases">
        <title>Anaerobic single-cell dispensing facilitates the cultivation of human gut bacteria.</title>
        <authorList>
            <person name="Afrizal A."/>
        </authorList>
    </citation>
    <scope>NUCLEOTIDE SEQUENCE [LARGE SCALE GENOMIC DNA]</scope>
    <source>
        <strain evidence="5 6">CLA-AA-H246</strain>
    </source>
</reference>
<feature type="transmembrane region" description="Helical" evidence="2">
    <location>
        <begin position="133"/>
        <end position="152"/>
    </location>
</feature>
<evidence type="ECO:0000256" key="1">
    <source>
        <dbReference type="ARBA" id="ARBA00006068"/>
    </source>
</evidence>
<evidence type="ECO:0000313" key="6">
    <source>
        <dbReference type="Proteomes" id="UP001299235"/>
    </source>
</evidence>
<evidence type="ECO:0000259" key="3">
    <source>
        <dbReference type="Pfam" id="PF03816"/>
    </source>
</evidence>
<dbReference type="EMBL" id="JAJEQE010000043">
    <property type="protein sequence ID" value="MCC2149817.1"/>
    <property type="molecule type" value="Genomic_DNA"/>
</dbReference>
<organism evidence="5 6">
    <name type="scientific">Hominisplanchenecus faecis</name>
    <dbReference type="NCBI Taxonomy" id="2885351"/>
    <lineage>
        <taxon>Bacteria</taxon>
        <taxon>Bacillati</taxon>
        <taxon>Bacillota</taxon>
        <taxon>Clostridia</taxon>
        <taxon>Lachnospirales</taxon>
        <taxon>Lachnospiraceae</taxon>
        <taxon>Hominisplanchenecus</taxon>
    </lineage>
</organism>
<evidence type="ECO:0000256" key="2">
    <source>
        <dbReference type="SAM" id="Phobius"/>
    </source>
</evidence>
<dbReference type="PANTHER" id="PTHR33392">
    <property type="entry name" value="POLYISOPRENYL-TEICHOIC ACID--PEPTIDOGLYCAN TEICHOIC ACID TRANSFERASE TAGU"/>
    <property type="match status" value="1"/>
</dbReference>
<feature type="transmembrane region" description="Helical" evidence="2">
    <location>
        <begin position="158"/>
        <end position="179"/>
    </location>
</feature>
<keyword evidence="6" id="KW-1185">Reference proteome</keyword>
<proteinExistence type="inferred from homology"/>
<keyword evidence="2" id="KW-1133">Transmembrane helix</keyword>
<dbReference type="PANTHER" id="PTHR33392:SF6">
    <property type="entry name" value="POLYISOPRENYL-TEICHOIC ACID--PEPTIDOGLYCAN TEICHOIC ACID TRANSFERASE TAGU"/>
    <property type="match status" value="1"/>
</dbReference>
<evidence type="ECO:0000259" key="4">
    <source>
        <dbReference type="Pfam" id="PF04892"/>
    </source>
</evidence>
<dbReference type="Proteomes" id="UP001299235">
    <property type="component" value="Unassembled WGS sequence"/>
</dbReference>
<dbReference type="Pfam" id="PF04892">
    <property type="entry name" value="VanZ"/>
    <property type="match status" value="1"/>
</dbReference>
<dbReference type="Gene3D" id="3.40.630.190">
    <property type="entry name" value="LCP protein"/>
    <property type="match status" value="1"/>
</dbReference>
<dbReference type="RefSeq" id="WP_248835746.1">
    <property type="nucleotide sequence ID" value="NZ_JAJEQE010000043.1"/>
</dbReference>
<keyword evidence="2" id="KW-0812">Transmembrane</keyword>
<dbReference type="NCBIfam" id="TIGR00350">
    <property type="entry name" value="lytR_cpsA_psr"/>
    <property type="match status" value="1"/>
</dbReference>
<comment type="similarity">
    <text evidence="1">Belongs to the LytR/CpsA/Psr (LCP) family.</text>
</comment>
<feature type="domain" description="Cell envelope-related transcriptional attenuator" evidence="3">
    <location>
        <begin position="292"/>
        <end position="449"/>
    </location>
</feature>
<comment type="caution">
    <text evidence="5">The sequence shown here is derived from an EMBL/GenBank/DDBJ whole genome shotgun (WGS) entry which is preliminary data.</text>
</comment>
<feature type="domain" description="VanZ-like" evidence="4">
    <location>
        <begin position="64"/>
        <end position="175"/>
    </location>
</feature>
<gene>
    <name evidence="5" type="ORF">LKD42_11235</name>
</gene>
<keyword evidence="2" id="KW-0472">Membrane</keyword>
<evidence type="ECO:0000313" key="5">
    <source>
        <dbReference type="EMBL" id="MCC2149817.1"/>
    </source>
</evidence>
<dbReference type="InterPro" id="IPR050922">
    <property type="entry name" value="LytR/CpsA/Psr_CW_biosynth"/>
</dbReference>
<protein>
    <submittedName>
        <fullName evidence="5">LCP family protein</fullName>
    </submittedName>
</protein>